<protein>
    <recommendedName>
        <fullName evidence="5">Pentacotripeptide-repeat region of PRORP domain-containing protein</fullName>
    </recommendedName>
</protein>
<dbReference type="VEuPathDB" id="FungiDB:AeMF1_009845"/>
<proteinExistence type="predicted"/>
<name>A0A6G0WR89_9STRA</name>
<dbReference type="NCBIfam" id="TIGR00756">
    <property type="entry name" value="PPR"/>
    <property type="match status" value="1"/>
</dbReference>
<dbReference type="PROSITE" id="PS51375">
    <property type="entry name" value="PPR"/>
    <property type="match status" value="1"/>
</dbReference>
<comment type="caution">
    <text evidence="3">The sequence shown here is derived from an EMBL/GenBank/DDBJ whole genome shotgun (WGS) entry which is preliminary data.</text>
</comment>
<dbReference type="Proteomes" id="UP000481153">
    <property type="component" value="Unassembled WGS sequence"/>
</dbReference>
<dbReference type="InterPro" id="IPR011990">
    <property type="entry name" value="TPR-like_helical_dom_sf"/>
</dbReference>
<gene>
    <name evidence="3" type="ORF">Ae201684_012604</name>
</gene>
<dbReference type="PANTHER" id="PTHR47939">
    <property type="entry name" value="MEMBRANE-ASSOCIATED SALT-INDUCIBLE PROTEIN-LIKE"/>
    <property type="match status" value="1"/>
</dbReference>
<dbReference type="PANTHER" id="PTHR47939:SF13">
    <property type="entry name" value="OS03G0201400 PROTEIN"/>
    <property type="match status" value="1"/>
</dbReference>
<dbReference type="InterPro" id="IPR050667">
    <property type="entry name" value="PPR-containing_protein"/>
</dbReference>
<accession>A0A6G0WR89</accession>
<evidence type="ECO:0000313" key="3">
    <source>
        <dbReference type="EMBL" id="KAF0729966.1"/>
    </source>
</evidence>
<dbReference type="EMBL" id="VJMJ01000159">
    <property type="protein sequence ID" value="KAF0729966.1"/>
    <property type="molecule type" value="Genomic_DNA"/>
</dbReference>
<reference evidence="3 4" key="1">
    <citation type="submission" date="2019-07" db="EMBL/GenBank/DDBJ databases">
        <title>Genomics analysis of Aphanomyces spp. identifies a new class of oomycete effector associated with host adaptation.</title>
        <authorList>
            <person name="Gaulin E."/>
        </authorList>
    </citation>
    <scope>NUCLEOTIDE SEQUENCE [LARGE SCALE GENOMIC DNA]</scope>
    <source>
        <strain evidence="3 4">ATCC 201684</strain>
    </source>
</reference>
<evidence type="ECO:0000256" key="1">
    <source>
        <dbReference type="ARBA" id="ARBA00022737"/>
    </source>
</evidence>
<dbReference type="InterPro" id="IPR002885">
    <property type="entry name" value="PPR_rpt"/>
</dbReference>
<dbReference type="AlphaFoldDB" id="A0A6G0WR89"/>
<feature type="repeat" description="PPR" evidence="2">
    <location>
        <begin position="510"/>
        <end position="544"/>
    </location>
</feature>
<organism evidence="3 4">
    <name type="scientific">Aphanomyces euteiches</name>
    <dbReference type="NCBI Taxonomy" id="100861"/>
    <lineage>
        <taxon>Eukaryota</taxon>
        <taxon>Sar</taxon>
        <taxon>Stramenopiles</taxon>
        <taxon>Oomycota</taxon>
        <taxon>Saprolegniomycetes</taxon>
        <taxon>Saprolegniales</taxon>
        <taxon>Verrucalvaceae</taxon>
        <taxon>Aphanomyces</taxon>
    </lineage>
</organism>
<evidence type="ECO:0000256" key="2">
    <source>
        <dbReference type="PROSITE-ProRule" id="PRU00708"/>
    </source>
</evidence>
<evidence type="ECO:0000313" key="4">
    <source>
        <dbReference type="Proteomes" id="UP000481153"/>
    </source>
</evidence>
<keyword evidence="4" id="KW-1185">Reference proteome</keyword>
<evidence type="ECO:0008006" key="5">
    <source>
        <dbReference type="Google" id="ProtNLM"/>
    </source>
</evidence>
<keyword evidence="1" id="KW-0677">Repeat</keyword>
<dbReference type="Gene3D" id="1.25.40.10">
    <property type="entry name" value="Tetratricopeptide repeat domain"/>
    <property type="match status" value="2"/>
</dbReference>
<sequence length="905" mass="101636">MALTWWPENAWRDALGPAFRQDHSELAKYLQQDGPSSHFHLLRRHPSLAPHVLGLLVDSTKAFPYVDPLHRDMDIIKVLRQMSLAIGKDEMMRAAKKVIHQNCVNPKAATSVPCLFRSYCASIDSISASQLHDVLLHLVDHRLMPQILELIRFATLNRTPIDVWTRIFRVFLQPDFDRGSVTVNEVMKAFFAHFEAWPFNVTSTMTQELLRAAAEHGEHDTAIECYDWIKARPSIRITSIMSGYMMTLVRPVEGNPHGDMERFKQYYADAIASRGTEQDSALIAMAVNSAAGMRDLQFLRQILHDIDWKLLDCGMINVAMDAFVASPEPQDHVLFADLVDFLVDSKDESLAPNRRTLMLALRAAGSEPIASGRSPSAEVTALQQIGPFVASTVSKMSAVDDLAHVGHIAVVDVLNDSDVKTARRVRDAVRAASAFDRSMWQRMLAALVHNKDTFKDAMEWLLVCADDGITLKDGVYLSWFTRAMQIPKSTFQAINVLQQWLREPKRSTPTDQAFQLAIVACCKADNEETARSVWNLMAEHGVTPTAIATSAMLNLYDRNGHDVAEFFRTELLERHPTAVTLPVLQSALFLSTQGERQNQTFVRSLLELLEDVPPAQWNKKIYRKALMCCANDAVMTDVGLAFIEMFLANKLPFLPDSNCLFDSLRLARRQSTELQYTLLHAYSERNEWPTLVMYTLMLESQLYIKAPTSQANMILDMMEAQNVKMDVKFATVYALLLSQNHNLDELVRLYAVLMTDGPTPDDVFFKTVFAKVVKETDIDRGFDLMGSMLTIKHCAGVYLGLIHVGLEKGLVERVCNVVIQMECDGFAVDSTTILQVINAVTSSREMEKVVSILAQMLADSREKAFDPEVFAVLGRQIARFGCANKMSLKYIQSQADAQGCPMVLA</sequence>